<feature type="chain" id="PRO_5030759144" evidence="1">
    <location>
        <begin position="23"/>
        <end position="451"/>
    </location>
</feature>
<protein>
    <submittedName>
        <fullName evidence="2">Uncharacterized protein</fullName>
    </submittedName>
</protein>
<organism evidence="2">
    <name type="scientific">Pyramimonas obovata</name>
    <dbReference type="NCBI Taxonomy" id="1411642"/>
    <lineage>
        <taxon>Eukaryota</taxon>
        <taxon>Viridiplantae</taxon>
        <taxon>Chlorophyta</taxon>
        <taxon>Pyramimonadophyceae</taxon>
        <taxon>Pyramimonadales</taxon>
        <taxon>Pyramimonadaceae</taxon>
        <taxon>Pyramimonas</taxon>
        <taxon>Pyramimonas incertae sedis</taxon>
    </lineage>
</organism>
<dbReference type="EMBL" id="HBFA01006607">
    <property type="protein sequence ID" value="CAD8654380.1"/>
    <property type="molecule type" value="Transcribed_RNA"/>
</dbReference>
<sequence>MWSATRSLSVVVATLLATSCVAVREMKESEQIVVDSTSTLEAEVVQSVTRSLLQAAGILEKPLESKQFQYTVADACIADVSVFDESAKPHIVHADYTASVRCCSIDGSQCSSKKPGPDGDCLPSSVTFTHAKGTCENFGMRLPSSVAELGSACGTGCLFDYKEIWYDESQEGVQEYRSSKQLAHVAKRVLLYGDTLRVGSYMAEMRNVMHLAADKKAFTPNKSPFYLETFAHKLQRQLNAWGLTACGAKVDFGGQPGYKVSQLLDEQTSQSARCIYKPQVHAEHMETVCPGLLALIRKAHTAGTPYGFVLIMAGQADVQEAHERVSISNILRDLSSLHSQVWAHGAKTFYVTLPRFPVSEIDHDPVKAKLMEEYRLKLNHGISQLAADSDGKGILVDLDKMVSDLSEVGELFTMGELNLNGYLVVAEKVADALATSGENINPCGSPKHASK</sequence>
<dbReference type="AlphaFoldDB" id="A0A7S0MZ10"/>
<accession>A0A7S0MZ10</accession>
<dbReference type="Gene3D" id="3.40.50.1110">
    <property type="entry name" value="SGNH hydrolase"/>
    <property type="match status" value="1"/>
</dbReference>
<dbReference type="PROSITE" id="PS51257">
    <property type="entry name" value="PROKAR_LIPOPROTEIN"/>
    <property type="match status" value="1"/>
</dbReference>
<dbReference type="InterPro" id="IPR036514">
    <property type="entry name" value="SGNH_hydro_sf"/>
</dbReference>
<gene>
    <name evidence="2" type="ORF">POBO1169_LOCUS3427</name>
</gene>
<proteinExistence type="predicted"/>
<dbReference type="SUPFAM" id="SSF52266">
    <property type="entry name" value="SGNH hydrolase"/>
    <property type="match status" value="1"/>
</dbReference>
<evidence type="ECO:0000313" key="2">
    <source>
        <dbReference type="EMBL" id="CAD8654380.1"/>
    </source>
</evidence>
<reference evidence="2" key="1">
    <citation type="submission" date="2021-01" db="EMBL/GenBank/DDBJ databases">
        <authorList>
            <person name="Corre E."/>
            <person name="Pelletier E."/>
            <person name="Niang G."/>
            <person name="Scheremetjew M."/>
            <person name="Finn R."/>
            <person name="Kale V."/>
            <person name="Holt S."/>
            <person name="Cochrane G."/>
            <person name="Meng A."/>
            <person name="Brown T."/>
            <person name="Cohen L."/>
        </authorList>
    </citation>
    <scope>NUCLEOTIDE SEQUENCE</scope>
    <source>
        <strain evidence="2">CCMP722</strain>
    </source>
</reference>
<feature type="signal peptide" evidence="1">
    <location>
        <begin position="1"/>
        <end position="22"/>
    </location>
</feature>
<evidence type="ECO:0000256" key="1">
    <source>
        <dbReference type="SAM" id="SignalP"/>
    </source>
</evidence>
<keyword evidence="1" id="KW-0732">Signal</keyword>
<name>A0A7S0MZ10_9CHLO</name>